<comment type="similarity">
    <text evidence="3">Belongs to the gas vesicle GvpF/GvpL family.</text>
</comment>
<reference evidence="4 5" key="1">
    <citation type="submission" date="2017-04" db="EMBL/GenBank/DDBJ databases">
        <authorList>
            <person name="Afonso C.L."/>
            <person name="Miller P.J."/>
            <person name="Scott M.A."/>
            <person name="Spackman E."/>
            <person name="Goraichik I."/>
            <person name="Dimitrov K.M."/>
            <person name="Suarez D.L."/>
            <person name="Swayne D.E."/>
        </authorList>
    </citation>
    <scope>NUCLEOTIDE SEQUENCE [LARGE SCALE GENOMIC DNA]</scope>
    <source>
        <strain evidence="4 5">DSM 3385</strain>
    </source>
</reference>
<dbReference type="Proteomes" id="UP000192418">
    <property type="component" value="Unassembled WGS sequence"/>
</dbReference>
<evidence type="ECO:0000313" key="5">
    <source>
        <dbReference type="Proteomes" id="UP000192418"/>
    </source>
</evidence>
<evidence type="ECO:0000256" key="1">
    <source>
        <dbReference type="ARBA" id="ARBA00022987"/>
    </source>
</evidence>
<dbReference type="PANTHER" id="PTHR36852:SF1">
    <property type="entry name" value="PROTEIN GVPL 2"/>
    <property type="match status" value="1"/>
</dbReference>
<keyword evidence="5" id="KW-1185">Reference proteome</keyword>
<dbReference type="OrthoDB" id="5523775at2"/>
<dbReference type="InterPro" id="IPR009430">
    <property type="entry name" value="GvpL/GvpF"/>
</dbReference>
<dbReference type="AlphaFoldDB" id="A0A1W2BE46"/>
<organism evidence="4 5">
    <name type="scientific">Desulfocicer vacuolatum DSM 3385</name>
    <dbReference type="NCBI Taxonomy" id="1121400"/>
    <lineage>
        <taxon>Bacteria</taxon>
        <taxon>Pseudomonadati</taxon>
        <taxon>Thermodesulfobacteriota</taxon>
        <taxon>Desulfobacteria</taxon>
        <taxon>Desulfobacterales</taxon>
        <taxon>Desulfobacteraceae</taxon>
        <taxon>Desulfocicer</taxon>
    </lineage>
</organism>
<evidence type="ECO:0000256" key="3">
    <source>
        <dbReference type="ARBA" id="ARBA00035643"/>
    </source>
</evidence>
<dbReference type="EMBL" id="FWXY01000008">
    <property type="protein sequence ID" value="SMC71081.1"/>
    <property type="molecule type" value="Genomic_DNA"/>
</dbReference>
<accession>A0A1W2BE46</accession>
<protein>
    <submittedName>
        <fullName evidence="4">Gas vesicle synthesis protein GvpL/GvpF</fullName>
    </submittedName>
</protein>
<comment type="subcellular location">
    <subcellularLocation>
        <location evidence="2">Gas vesicle</location>
    </subcellularLocation>
</comment>
<dbReference type="GO" id="GO:0031411">
    <property type="term" value="C:gas vesicle"/>
    <property type="evidence" value="ECO:0007669"/>
    <property type="project" value="UniProtKB-SubCell"/>
</dbReference>
<evidence type="ECO:0000313" key="4">
    <source>
        <dbReference type="EMBL" id="SMC71081.1"/>
    </source>
</evidence>
<dbReference type="STRING" id="1121400.SAMN02746065_10815"/>
<dbReference type="PANTHER" id="PTHR36852">
    <property type="entry name" value="PROTEIN GVPL 2"/>
    <property type="match status" value="1"/>
</dbReference>
<evidence type="ECO:0000256" key="2">
    <source>
        <dbReference type="ARBA" id="ARBA00035108"/>
    </source>
</evidence>
<dbReference type="GO" id="GO:0031412">
    <property type="term" value="P:gas vesicle organization"/>
    <property type="evidence" value="ECO:0007669"/>
    <property type="project" value="InterPro"/>
</dbReference>
<dbReference type="RefSeq" id="WP_139795768.1">
    <property type="nucleotide sequence ID" value="NZ_FWXY01000008.1"/>
</dbReference>
<sequence>MTLHLLYCVFSSGEMEKTRKLVPPGIDGEPVHEICSNKISGVVSTLGKPPDTHVKSLLAYHGVIDSYHQNRTVIPMRFAAVFRTYAHMITALNNNEKSYLLQLKRLHDCTEMCVRFISNSPCCVKKKEPAISPKKISGTTFLQQRKAMYEQQNRLPPEIHEKTRDILQHFRGLYMEFKQESQPLEKDCPSLSLQGAEKTDGNALLISLFFLISKKNISLFRSRFQNICGSSSGRHMMNGPWPPFNFINTESNLTDPS</sequence>
<dbReference type="Pfam" id="PF06386">
    <property type="entry name" value="GvpL_GvpF"/>
    <property type="match status" value="1"/>
</dbReference>
<proteinExistence type="inferred from homology"/>
<gene>
    <name evidence="4" type="ORF">SAMN02746065_10815</name>
</gene>
<keyword evidence="1" id="KW-0304">Gas vesicle</keyword>
<name>A0A1W2BE46_9BACT</name>